<feature type="transmembrane region" description="Helical" evidence="1">
    <location>
        <begin position="6"/>
        <end position="28"/>
    </location>
</feature>
<evidence type="ECO:0000256" key="1">
    <source>
        <dbReference type="SAM" id="Phobius"/>
    </source>
</evidence>
<sequence length="103" mass="10636">MGVLALGFAVLALAGYVWYVPALLELRAGAADRPPSRRNSAAACLVAWTTVALTAVVLPADAAGSLALCAVGAAVTVALRLRAVLLSRRESREAAGVWAELHR</sequence>
<gene>
    <name evidence="2" type="ORF">AB0E65_19820</name>
</gene>
<keyword evidence="1" id="KW-1133">Transmembrane helix</keyword>
<organism evidence="2 3">
    <name type="scientific">Streptomyces fragilis</name>
    <dbReference type="NCBI Taxonomy" id="67301"/>
    <lineage>
        <taxon>Bacteria</taxon>
        <taxon>Bacillati</taxon>
        <taxon>Actinomycetota</taxon>
        <taxon>Actinomycetes</taxon>
        <taxon>Kitasatosporales</taxon>
        <taxon>Streptomycetaceae</taxon>
        <taxon>Streptomyces</taxon>
    </lineage>
</organism>
<dbReference type="RefSeq" id="WP_108954916.1">
    <property type="nucleotide sequence ID" value="NZ_BEVZ01000004.1"/>
</dbReference>
<feature type="transmembrane region" description="Helical" evidence="1">
    <location>
        <begin position="64"/>
        <end position="83"/>
    </location>
</feature>
<reference evidence="2 3" key="1">
    <citation type="submission" date="2024-06" db="EMBL/GenBank/DDBJ databases">
        <title>The Natural Products Discovery Center: Release of the First 8490 Sequenced Strains for Exploring Actinobacteria Biosynthetic Diversity.</title>
        <authorList>
            <person name="Kalkreuter E."/>
            <person name="Kautsar S.A."/>
            <person name="Yang D."/>
            <person name="Bader C.D."/>
            <person name="Teijaro C.N."/>
            <person name="Fluegel L."/>
            <person name="Davis C.M."/>
            <person name="Simpson J.R."/>
            <person name="Lauterbach L."/>
            <person name="Steele A.D."/>
            <person name="Gui C."/>
            <person name="Meng S."/>
            <person name="Li G."/>
            <person name="Viehrig K."/>
            <person name="Ye F."/>
            <person name="Su P."/>
            <person name="Kiefer A.F."/>
            <person name="Nichols A."/>
            <person name="Cepeda A.J."/>
            <person name="Yan W."/>
            <person name="Fan B."/>
            <person name="Jiang Y."/>
            <person name="Adhikari A."/>
            <person name="Zheng C.-J."/>
            <person name="Schuster L."/>
            <person name="Cowan T.M."/>
            <person name="Smanski M.J."/>
            <person name="Chevrette M.G."/>
            <person name="De Carvalho L.P.S."/>
            <person name="Shen B."/>
        </authorList>
    </citation>
    <scope>NUCLEOTIDE SEQUENCE [LARGE SCALE GENOMIC DNA]</scope>
    <source>
        <strain evidence="2 3">NPDC038104</strain>
    </source>
</reference>
<evidence type="ECO:0000313" key="3">
    <source>
        <dbReference type="Proteomes" id="UP001550850"/>
    </source>
</evidence>
<accession>A0ABV2YLL4</accession>
<evidence type="ECO:0000313" key="2">
    <source>
        <dbReference type="EMBL" id="MEU3556434.1"/>
    </source>
</evidence>
<dbReference type="Proteomes" id="UP001550850">
    <property type="component" value="Unassembled WGS sequence"/>
</dbReference>
<comment type="caution">
    <text evidence="2">The sequence shown here is derived from an EMBL/GenBank/DDBJ whole genome shotgun (WGS) entry which is preliminary data.</text>
</comment>
<dbReference type="EMBL" id="JBEZUR010000033">
    <property type="protein sequence ID" value="MEU3556434.1"/>
    <property type="molecule type" value="Genomic_DNA"/>
</dbReference>
<keyword evidence="1" id="KW-0812">Transmembrane</keyword>
<protein>
    <recommendedName>
        <fullName evidence="4">Integral membrane protein</fullName>
    </recommendedName>
</protein>
<keyword evidence="3" id="KW-1185">Reference proteome</keyword>
<evidence type="ECO:0008006" key="4">
    <source>
        <dbReference type="Google" id="ProtNLM"/>
    </source>
</evidence>
<name>A0ABV2YLL4_9ACTN</name>
<keyword evidence="1" id="KW-0472">Membrane</keyword>
<proteinExistence type="predicted"/>
<feature type="transmembrane region" description="Helical" evidence="1">
    <location>
        <begin position="40"/>
        <end position="58"/>
    </location>
</feature>